<evidence type="ECO:0000313" key="2">
    <source>
        <dbReference type="Proteomes" id="UP000015105"/>
    </source>
</evidence>
<evidence type="ECO:0000313" key="1">
    <source>
        <dbReference type="EnsemblPlants" id="AET7Gv21189700.1"/>
    </source>
</evidence>
<reference evidence="1" key="5">
    <citation type="journal article" date="2021" name="G3 (Bethesda)">
        <title>Aegilops tauschii genome assembly Aet v5.0 features greater sequence contiguity and improved annotation.</title>
        <authorList>
            <person name="Wang L."/>
            <person name="Zhu T."/>
            <person name="Rodriguez J.C."/>
            <person name="Deal K.R."/>
            <person name="Dubcovsky J."/>
            <person name="McGuire P.E."/>
            <person name="Lux T."/>
            <person name="Spannagl M."/>
            <person name="Mayer K.F.X."/>
            <person name="Baldrich P."/>
            <person name="Meyers B.C."/>
            <person name="Huo N."/>
            <person name="Gu Y.Q."/>
            <person name="Zhou H."/>
            <person name="Devos K.M."/>
            <person name="Bennetzen J.L."/>
            <person name="Unver T."/>
            <person name="Budak H."/>
            <person name="Gulick P.J."/>
            <person name="Galiba G."/>
            <person name="Kalapos B."/>
            <person name="Nelson D.R."/>
            <person name="Li P."/>
            <person name="You F.M."/>
            <person name="Luo M.C."/>
            <person name="Dvorak J."/>
        </authorList>
    </citation>
    <scope>NUCLEOTIDE SEQUENCE [LARGE SCALE GENOMIC DNA]</scope>
    <source>
        <strain evidence="1">cv. AL8/78</strain>
    </source>
</reference>
<reference evidence="2" key="1">
    <citation type="journal article" date="2014" name="Science">
        <title>Ancient hybridizations among the ancestral genomes of bread wheat.</title>
        <authorList>
            <consortium name="International Wheat Genome Sequencing Consortium,"/>
            <person name="Marcussen T."/>
            <person name="Sandve S.R."/>
            <person name="Heier L."/>
            <person name="Spannagl M."/>
            <person name="Pfeifer M."/>
            <person name="Jakobsen K.S."/>
            <person name="Wulff B.B."/>
            <person name="Steuernagel B."/>
            <person name="Mayer K.F."/>
            <person name="Olsen O.A."/>
        </authorList>
    </citation>
    <scope>NUCLEOTIDE SEQUENCE [LARGE SCALE GENOMIC DNA]</scope>
    <source>
        <strain evidence="2">cv. AL8/78</strain>
    </source>
</reference>
<organism evidence="1 2">
    <name type="scientific">Aegilops tauschii subsp. strangulata</name>
    <name type="common">Goatgrass</name>
    <dbReference type="NCBI Taxonomy" id="200361"/>
    <lineage>
        <taxon>Eukaryota</taxon>
        <taxon>Viridiplantae</taxon>
        <taxon>Streptophyta</taxon>
        <taxon>Embryophyta</taxon>
        <taxon>Tracheophyta</taxon>
        <taxon>Spermatophyta</taxon>
        <taxon>Magnoliopsida</taxon>
        <taxon>Liliopsida</taxon>
        <taxon>Poales</taxon>
        <taxon>Poaceae</taxon>
        <taxon>BOP clade</taxon>
        <taxon>Pooideae</taxon>
        <taxon>Triticodae</taxon>
        <taxon>Triticeae</taxon>
        <taxon>Triticinae</taxon>
        <taxon>Aegilops</taxon>
    </lineage>
</organism>
<dbReference type="STRING" id="200361.A0A453T1E8"/>
<protein>
    <submittedName>
        <fullName evidence="1">Uncharacterized protein</fullName>
    </submittedName>
</protein>
<keyword evidence="2" id="KW-1185">Reference proteome</keyword>
<reference evidence="2" key="2">
    <citation type="journal article" date="2017" name="Nat. Plants">
        <title>The Aegilops tauschii genome reveals multiple impacts of transposons.</title>
        <authorList>
            <person name="Zhao G."/>
            <person name="Zou C."/>
            <person name="Li K."/>
            <person name="Wang K."/>
            <person name="Li T."/>
            <person name="Gao L."/>
            <person name="Zhang X."/>
            <person name="Wang H."/>
            <person name="Yang Z."/>
            <person name="Liu X."/>
            <person name="Jiang W."/>
            <person name="Mao L."/>
            <person name="Kong X."/>
            <person name="Jiao Y."/>
            <person name="Jia J."/>
        </authorList>
    </citation>
    <scope>NUCLEOTIDE SEQUENCE [LARGE SCALE GENOMIC DNA]</scope>
    <source>
        <strain evidence="2">cv. AL8/78</strain>
    </source>
</reference>
<dbReference type="AlphaFoldDB" id="A0A453T1E8"/>
<dbReference type="Gramene" id="AET7Gv21189700.1">
    <property type="protein sequence ID" value="AET7Gv21189700.1"/>
    <property type="gene ID" value="AET7Gv21189700"/>
</dbReference>
<accession>A0A453T1E8</accession>
<name>A0A453T1E8_AEGTS</name>
<dbReference type="EnsemblPlants" id="AET7Gv21189700.1">
    <property type="protein sequence ID" value="AET7Gv21189700.1"/>
    <property type="gene ID" value="AET7Gv21189700"/>
</dbReference>
<reference evidence="1" key="3">
    <citation type="journal article" date="2017" name="Nature">
        <title>Genome sequence of the progenitor of the wheat D genome Aegilops tauschii.</title>
        <authorList>
            <person name="Luo M.C."/>
            <person name="Gu Y.Q."/>
            <person name="Puiu D."/>
            <person name="Wang H."/>
            <person name="Twardziok S.O."/>
            <person name="Deal K.R."/>
            <person name="Huo N."/>
            <person name="Zhu T."/>
            <person name="Wang L."/>
            <person name="Wang Y."/>
            <person name="McGuire P.E."/>
            <person name="Liu S."/>
            <person name="Long H."/>
            <person name="Ramasamy R.K."/>
            <person name="Rodriguez J.C."/>
            <person name="Van S.L."/>
            <person name="Yuan L."/>
            <person name="Wang Z."/>
            <person name="Xia Z."/>
            <person name="Xiao L."/>
            <person name="Anderson O.D."/>
            <person name="Ouyang S."/>
            <person name="Liang Y."/>
            <person name="Zimin A.V."/>
            <person name="Pertea G."/>
            <person name="Qi P."/>
            <person name="Bennetzen J.L."/>
            <person name="Dai X."/>
            <person name="Dawson M.W."/>
            <person name="Muller H.G."/>
            <person name="Kugler K."/>
            <person name="Rivarola-Duarte L."/>
            <person name="Spannagl M."/>
            <person name="Mayer K.F.X."/>
            <person name="Lu F.H."/>
            <person name="Bevan M.W."/>
            <person name="Leroy P."/>
            <person name="Li P."/>
            <person name="You F.M."/>
            <person name="Sun Q."/>
            <person name="Liu Z."/>
            <person name="Lyons E."/>
            <person name="Wicker T."/>
            <person name="Salzberg S.L."/>
            <person name="Devos K.M."/>
            <person name="Dvorak J."/>
        </authorList>
    </citation>
    <scope>NUCLEOTIDE SEQUENCE [LARGE SCALE GENOMIC DNA]</scope>
    <source>
        <strain evidence="1">cv. AL8/78</strain>
    </source>
</reference>
<sequence length="104" mass="11462">MAAEFLLRAAGNQVQRRPVLDVEVRQGALLLQVLCMEDEPLMVRREALLGLDHGLDVANGVAALHLKRDRLPGEGLDENLHLFFSSLRRLINAPSLVRSGGRVS</sequence>
<dbReference type="Proteomes" id="UP000015105">
    <property type="component" value="Chromosome 7D"/>
</dbReference>
<proteinExistence type="predicted"/>
<reference evidence="1" key="4">
    <citation type="submission" date="2019-03" db="UniProtKB">
        <authorList>
            <consortium name="EnsemblPlants"/>
        </authorList>
    </citation>
    <scope>IDENTIFICATION</scope>
</reference>